<organism evidence="3 4">
    <name type="scientific">Exophiala spinifera</name>
    <dbReference type="NCBI Taxonomy" id="91928"/>
    <lineage>
        <taxon>Eukaryota</taxon>
        <taxon>Fungi</taxon>
        <taxon>Dikarya</taxon>
        <taxon>Ascomycota</taxon>
        <taxon>Pezizomycotina</taxon>
        <taxon>Eurotiomycetes</taxon>
        <taxon>Chaetothyriomycetidae</taxon>
        <taxon>Chaetothyriales</taxon>
        <taxon>Herpotrichiellaceae</taxon>
        <taxon>Exophiala</taxon>
    </lineage>
</organism>
<accession>A0A0D2A7J5</accession>
<feature type="domain" description="RING-type" evidence="2">
    <location>
        <begin position="381"/>
        <end position="433"/>
    </location>
</feature>
<keyword evidence="4" id="KW-1185">Reference proteome</keyword>
<evidence type="ECO:0000313" key="4">
    <source>
        <dbReference type="Proteomes" id="UP000053328"/>
    </source>
</evidence>
<dbReference type="Proteomes" id="UP000053328">
    <property type="component" value="Unassembled WGS sequence"/>
</dbReference>
<dbReference type="SUPFAM" id="SSF57850">
    <property type="entry name" value="RING/U-box"/>
    <property type="match status" value="1"/>
</dbReference>
<dbReference type="Gene3D" id="3.30.40.10">
    <property type="entry name" value="Zinc/RING finger domain, C3HC4 (zinc finger)"/>
    <property type="match status" value="1"/>
</dbReference>
<gene>
    <name evidence="3" type="ORF">PV08_01335</name>
</gene>
<dbReference type="InterPro" id="IPR001841">
    <property type="entry name" value="Znf_RING"/>
</dbReference>
<dbReference type="RefSeq" id="XP_016240973.1">
    <property type="nucleotide sequence ID" value="XM_016375697.1"/>
</dbReference>
<evidence type="ECO:0000313" key="3">
    <source>
        <dbReference type="EMBL" id="KIW20757.1"/>
    </source>
</evidence>
<dbReference type="HOGENOM" id="CLU_599971_0_0_1"/>
<dbReference type="InterPro" id="IPR013083">
    <property type="entry name" value="Znf_RING/FYVE/PHD"/>
</dbReference>
<keyword evidence="1" id="KW-0479">Metal-binding</keyword>
<dbReference type="GO" id="GO:0008270">
    <property type="term" value="F:zinc ion binding"/>
    <property type="evidence" value="ECO:0007669"/>
    <property type="project" value="UniProtKB-KW"/>
</dbReference>
<name>A0A0D2A7J5_9EURO</name>
<dbReference type="EMBL" id="KN847492">
    <property type="protein sequence ID" value="KIW20757.1"/>
    <property type="molecule type" value="Genomic_DNA"/>
</dbReference>
<proteinExistence type="predicted"/>
<keyword evidence="1" id="KW-0863">Zinc-finger</keyword>
<evidence type="ECO:0000259" key="2">
    <source>
        <dbReference type="PROSITE" id="PS50089"/>
    </source>
</evidence>
<evidence type="ECO:0000256" key="1">
    <source>
        <dbReference type="PROSITE-ProRule" id="PRU00175"/>
    </source>
</evidence>
<dbReference type="VEuPathDB" id="FungiDB:PV08_01335"/>
<sequence length="456" mass="52825">MEEYYPLYFVTFNYDDDLFKFDIDRVDRALECFLDSDLLLSDERDYKNAIEEFIQFSVPEGLGRRLYEHHKRRIKKSFHTGLLVRAKRIKAFRRVLHKVEPQQAPGLKTFTRTVGNLVYKHLPPGVTVAPMEMFAGTVRKLCCKLLPPGVAVSSMEPGFLDDPSWVPVRTSWFVPMCDYYKLIPRSHPRWRPEMPFYPPDIEQAPLLNDLRNWVLDLKELKSVLFRLSTSLSFLLRSFCPRDKHNPDSEHNRVLKLLTYRKHVLSMCGMLPHEDRLVNGRGVDSLEFGLGEVQWHLVKGVWPVFTATEECLILWERSNIDKQKLNVAISRFGRAMIRAEMNDLVNNFRTPHLRKEFQFVVTEDKGPICPEEAIEVGEDDRCPICLEGLKEVGDATTPLVNQSCCNAPPFHLDCLVTEHLKNFAMHKPVKCPVCLVRLSQDELKNVVDKATKHMGFL</sequence>
<dbReference type="GeneID" id="27328418"/>
<dbReference type="PROSITE" id="PS50089">
    <property type="entry name" value="ZF_RING_2"/>
    <property type="match status" value="1"/>
</dbReference>
<dbReference type="AlphaFoldDB" id="A0A0D2A7J5"/>
<reference evidence="3 4" key="1">
    <citation type="submission" date="2015-01" db="EMBL/GenBank/DDBJ databases">
        <title>The Genome Sequence of Exophiala spinifera CBS89968.</title>
        <authorList>
            <consortium name="The Broad Institute Genomics Platform"/>
            <person name="Cuomo C."/>
            <person name="de Hoog S."/>
            <person name="Gorbushina A."/>
            <person name="Stielow B."/>
            <person name="Teixiera M."/>
            <person name="Abouelleil A."/>
            <person name="Chapman S.B."/>
            <person name="Priest M."/>
            <person name="Young S.K."/>
            <person name="Wortman J."/>
            <person name="Nusbaum C."/>
            <person name="Birren B."/>
        </authorList>
    </citation>
    <scope>NUCLEOTIDE SEQUENCE [LARGE SCALE GENOMIC DNA]</scope>
    <source>
        <strain evidence="3 4">CBS 89968</strain>
    </source>
</reference>
<protein>
    <recommendedName>
        <fullName evidence="2">RING-type domain-containing protein</fullName>
    </recommendedName>
</protein>
<keyword evidence="1" id="KW-0862">Zinc</keyword>
<dbReference type="STRING" id="91928.A0A0D2A7J5"/>